<dbReference type="GO" id="GO:0034220">
    <property type="term" value="P:monoatomic ion transmembrane transport"/>
    <property type="evidence" value="ECO:0007669"/>
    <property type="project" value="UniProtKB-KW"/>
</dbReference>
<accession>A0AAD9KJ77</accession>
<evidence type="ECO:0000256" key="2">
    <source>
        <dbReference type="ARBA" id="ARBA00022448"/>
    </source>
</evidence>
<comment type="caution">
    <text evidence="10">The sequence shown here is derived from an EMBL/GenBank/DDBJ whole genome shotgun (WGS) entry which is preliminary data.</text>
</comment>
<sequence length="414" mass="48208">MGKTRLMSSGYPSDVLISTVFQVAKVNVRNDDDLADRLHHRYTVIFMIIFTVVVSTTQYVGNPIHCWCPAYFTGNHEAFANKICWVTNTYYLPETGLPGMPGALKRHIGYYQWVPVMLLIQAFLFYIPCLLWRIFGDRSGINVNNLVEAAETIQNALYPERRDKTIKYMIRHMDHYLDYQREYRGGCCVFIKNLLTKYLCMLCGNRRGNYLVMLYLATKVLYFANVLAQLFLLNGFLGTEYHVYGIGVIVDLVTGNDWSAARCFPRITLCDFQIRQMGTIHPHTVQCVLPINLFNEKIYIFLWFWMVFVATTTCLSLLRWIWVLCFRSIRVRYIRKHLLIMNKLNRDDDRDAKLSKKFTELYLRQDGIFVLKLVAKNSTELVVADIVSALWDNYVNKPMNIRTDLDMDDSASIA</sequence>
<proteinExistence type="inferred from homology"/>
<evidence type="ECO:0000256" key="1">
    <source>
        <dbReference type="ARBA" id="ARBA00004651"/>
    </source>
</evidence>
<evidence type="ECO:0000256" key="6">
    <source>
        <dbReference type="ARBA" id="ARBA00023065"/>
    </source>
</evidence>
<keyword evidence="6 9" id="KW-0406">Ion transport</keyword>
<dbReference type="PROSITE" id="PS51013">
    <property type="entry name" value="PANNEXIN"/>
    <property type="match status" value="1"/>
</dbReference>
<dbReference type="GO" id="GO:0005886">
    <property type="term" value="C:plasma membrane"/>
    <property type="evidence" value="ECO:0007669"/>
    <property type="project" value="UniProtKB-SubCell"/>
</dbReference>
<feature type="transmembrane region" description="Helical" evidence="9">
    <location>
        <begin position="110"/>
        <end position="132"/>
    </location>
</feature>
<dbReference type="AlphaFoldDB" id="A0AAD9KJ77"/>
<dbReference type="GO" id="GO:0005921">
    <property type="term" value="C:gap junction"/>
    <property type="evidence" value="ECO:0007669"/>
    <property type="project" value="UniProtKB-UniRule"/>
</dbReference>
<protein>
    <recommendedName>
        <fullName evidence="9">Innexin</fullName>
    </recommendedName>
</protein>
<evidence type="ECO:0000256" key="7">
    <source>
        <dbReference type="ARBA" id="ARBA00023136"/>
    </source>
</evidence>
<name>A0AAD9KJ77_RIDPI</name>
<dbReference type="PRINTS" id="PR01262">
    <property type="entry name" value="INNEXIN"/>
</dbReference>
<evidence type="ECO:0000313" key="10">
    <source>
        <dbReference type="EMBL" id="KAK2172381.1"/>
    </source>
</evidence>
<gene>
    <name evidence="9" type="primary">inx</name>
    <name evidence="10" type="ORF">NP493_963g00026</name>
</gene>
<evidence type="ECO:0000256" key="8">
    <source>
        <dbReference type="ARBA" id="ARBA00023303"/>
    </source>
</evidence>
<evidence type="ECO:0000256" key="9">
    <source>
        <dbReference type="RuleBase" id="RU010713"/>
    </source>
</evidence>
<keyword evidence="8 9" id="KW-0407">Ion channel</keyword>
<comment type="subcellular location">
    <subcellularLocation>
        <location evidence="1 9">Cell membrane</location>
        <topology evidence="1 9">Multi-pass membrane protein</topology>
    </subcellularLocation>
</comment>
<keyword evidence="7 9" id="KW-0472">Membrane</keyword>
<evidence type="ECO:0000256" key="3">
    <source>
        <dbReference type="ARBA" id="ARBA00022475"/>
    </source>
</evidence>
<feature type="transmembrane region" description="Helical" evidence="9">
    <location>
        <begin position="210"/>
        <end position="232"/>
    </location>
</feature>
<reference evidence="10" key="1">
    <citation type="journal article" date="2023" name="Mol. Biol. Evol.">
        <title>Third-Generation Sequencing Reveals the Adaptive Role of the Epigenome in Three Deep-Sea Polychaetes.</title>
        <authorList>
            <person name="Perez M."/>
            <person name="Aroh O."/>
            <person name="Sun Y."/>
            <person name="Lan Y."/>
            <person name="Juniper S.K."/>
            <person name="Young C.R."/>
            <person name="Angers B."/>
            <person name="Qian P.Y."/>
        </authorList>
    </citation>
    <scope>NUCLEOTIDE SEQUENCE</scope>
    <source>
        <strain evidence="10">R07B-5</strain>
    </source>
</reference>
<keyword evidence="5 9" id="KW-1133">Transmembrane helix</keyword>
<dbReference type="Proteomes" id="UP001209878">
    <property type="component" value="Unassembled WGS sequence"/>
</dbReference>
<evidence type="ECO:0000256" key="5">
    <source>
        <dbReference type="ARBA" id="ARBA00022989"/>
    </source>
</evidence>
<keyword evidence="11" id="KW-1185">Reference proteome</keyword>
<feature type="transmembrane region" description="Helical" evidence="9">
    <location>
        <begin position="42"/>
        <end position="61"/>
    </location>
</feature>
<keyword evidence="3" id="KW-1003">Cell membrane</keyword>
<dbReference type="PANTHER" id="PTHR11893">
    <property type="entry name" value="INNEXIN"/>
    <property type="match status" value="1"/>
</dbReference>
<dbReference type="EMBL" id="JAODUO010000966">
    <property type="protein sequence ID" value="KAK2172381.1"/>
    <property type="molecule type" value="Genomic_DNA"/>
</dbReference>
<comment type="function">
    <text evidence="9">Structural component of the gap junctions.</text>
</comment>
<dbReference type="PANTHER" id="PTHR11893:SF36">
    <property type="entry name" value="INNEXIN-5"/>
    <property type="match status" value="1"/>
</dbReference>
<dbReference type="Pfam" id="PF00876">
    <property type="entry name" value="Innexin"/>
    <property type="match status" value="1"/>
</dbReference>
<evidence type="ECO:0000313" key="11">
    <source>
        <dbReference type="Proteomes" id="UP001209878"/>
    </source>
</evidence>
<keyword evidence="2 9" id="KW-0813">Transport</keyword>
<evidence type="ECO:0000256" key="4">
    <source>
        <dbReference type="ARBA" id="ARBA00022692"/>
    </source>
</evidence>
<organism evidence="10 11">
    <name type="scientific">Ridgeia piscesae</name>
    <name type="common">Tubeworm</name>
    <dbReference type="NCBI Taxonomy" id="27915"/>
    <lineage>
        <taxon>Eukaryota</taxon>
        <taxon>Metazoa</taxon>
        <taxon>Spiralia</taxon>
        <taxon>Lophotrochozoa</taxon>
        <taxon>Annelida</taxon>
        <taxon>Polychaeta</taxon>
        <taxon>Sedentaria</taxon>
        <taxon>Canalipalpata</taxon>
        <taxon>Sabellida</taxon>
        <taxon>Siboglinidae</taxon>
        <taxon>Ridgeia</taxon>
    </lineage>
</organism>
<feature type="transmembrane region" description="Helical" evidence="9">
    <location>
        <begin position="298"/>
        <end position="326"/>
    </location>
</feature>
<comment type="similarity">
    <text evidence="9">Belongs to the pannexin family.</text>
</comment>
<dbReference type="InterPro" id="IPR000990">
    <property type="entry name" value="Innexin"/>
</dbReference>
<keyword evidence="4 9" id="KW-0812">Transmembrane</keyword>